<evidence type="ECO:0000256" key="8">
    <source>
        <dbReference type="SAM" id="MobiDB-lite"/>
    </source>
</evidence>
<comment type="caution">
    <text evidence="10">The sequence shown here is derived from an EMBL/GenBank/DDBJ whole genome shotgun (WGS) entry which is preliminary data.</text>
</comment>
<feature type="compositionally biased region" description="Low complexity" evidence="8">
    <location>
        <begin position="1302"/>
        <end position="1314"/>
    </location>
</feature>
<reference evidence="10 11" key="1">
    <citation type="journal article" date="2024" name="Nat. Commun.">
        <title>Phylogenomics reveals the evolutionary origins of lichenization in chlorophyte algae.</title>
        <authorList>
            <person name="Puginier C."/>
            <person name="Libourel C."/>
            <person name="Otte J."/>
            <person name="Skaloud P."/>
            <person name="Haon M."/>
            <person name="Grisel S."/>
            <person name="Petersen M."/>
            <person name="Berrin J.G."/>
            <person name="Delaux P.M."/>
            <person name="Dal Grande F."/>
            <person name="Keller J."/>
        </authorList>
    </citation>
    <scope>NUCLEOTIDE SEQUENCE [LARGE SCALE GENOMIC DNA]</scope>
    <source>
        <strain evidence="10 11">SAG 2145</strain>
    </source>
</reference>
<feature type="compositionally biased region" description="Polar residues" evidence="8">
    <location>
        <begin position="1191"/>
        <end position="1202"/>
    </location>
</feature>
<feature type="region of interest" description="Disordered" evidence="8">
    <location>
        <begin position="390"/>
        <end position="424"/>
    </location>
</feature>
<dbReference type="Gene3D" id="1.10.418.10">
    <property type="entry name" value="Calponin-like domain"/>
    <property type="match status" value="1"/>
</dbReference>
<feature type="region of interest" description="Disordered" evidence="8">
    <location>
        <begin position="1"/>
        <end position="85"/>
    </location>
</feature>
<keyword evidence="4 7" id="KW-0067">ATP-binding</keyword>
<dbReference type="InterPro" id="IPR027417">
    <property type="entry name" value="P-loop_NTPase"/>
</dbReference>
<dbReference type="PRINTS" id="PR00380">
    <property type="entry name" value="KINESINHEAVY"/>
</dbReference>
<feature type="region of interest" description="Disordered" evidence="8">
    <location>
        <begin position="1028"/>
        <end position="1097"/>
    </location>
</feature>
<feature type="region of interest" description="Disordered" evidence="8">
    <location>
        <begin position="479"/>
        <end position="525"/>
    </location>
</feature>
<organism evidence="10 11">
    <name type="scientific">Apatococcus lobatus</name>
    <dbReference type="NCBI Taxonomy" id="904363"/>
    <lineage>
        <taxon>Eukaryota</taxon>
        <taxon>Viridiplantae</taxon>
        <taxon>Chlorophyta</taxon>
        <taxon>core chlorophytes</taxon>
        <taxon>Trebouxiophyceae</taxon>
        <taxon>Chlorellales</taxon>
        <taxon>Chlorellaceae</taxon>
        <taxon>Apatococcus</taxon>
    </lineage>
</organism>
<evidence type="ECO:0000313" key="11">
    <source>
        <dbReference type="Proteomes" id="UP001438707"/>
    </source>
</evidence>
<dbReference type="GO" id="GO:0008017">
    <property type="term" value="F:microtubule binding"/>
    <property type="evidence" value="ECO:0007669"/>
    <property type="project" value="InterPro"/>
</dbReference>
<evidence type="ECO:0000256" key="1">
    <source>
        <dbReference type="ARBA" id="ARBA00010899"/>
    </source>
</evidence>
<dbReference type="Gene3D" id="3.40.850.10">
    <property type="entry name" value="Kinesin motor domain"/>
    <property type="match status" value="1"/>
</dbReference>
<feature type="region of interest" description="Disordered" evidence="8">
    <location>
        <begin position="1118"/>
        <end position="1224"/>
    </location>
</feature>
<dbReference type="PANTHER" id="PTHR47972:SF28">
    <property type="entry name" value="KINESIN-LIKE PROTEIN KLP-3"/>
    <property type="match status" value="1"/>
</dbReference>
<name>A0AAW1RVN7_9CHLO</name>
<feature type="region of interest" description="Disordered" evidence="8">
    <location>
        <begin position="229"/>
        <end position="326"/>
    </location>
</feature>
<keyword evidence="11" id="KW-1185">Reference proteome</keyword>
<feature type="compositionally biased region" description="Polar residues" evidence="8">
    <location>
        <begin position="493"/>
        <end position="508"/>
    </location>
</feature>
<dbReference type="GO" id="GO:0005524">
    <property type="term" value="F:ATP binding"/>
    <property type="evidence" value="ECO:0007669"/>
    <property type="project" value="UniProtKB-UniRule"/>
</dbReference>
<evidence type="ECO:0000256" key="5">
    <source>
        <dbReference type="ARBA" id="ARBA00023054"/>
    </source>
</evidence>
<comment type="similarity">
    <text evidence="1">Belongs to the TRAFAC class myosin-kinesin ATPase superfamily. Kinesin family. KIN-14 subfamily.</text>
</comment>
<dbReference type="Pfam" id="PF00225">
    <property type="entry name" value="Kinesin"/>
    <property type="match status" value="1"/>
</dbReference>
<feature type="compositionally biased region" description="Polar residues" evidence="8">
    <location>
        <begin position="311"/>
        <end position="326"/>
    </location>
</feature>
<dbReference type="GO" id="GO:0003777">
    <property type="term" value="F:microtubule motor activity"/>
    <property type="evidence" value="ECO:0007669"/>
    <property type="project" value="InterPro"/>
</dbReference>
<evidence type="ECO:0000256" key="6">
    <source>
        <dbReference type="ARBA" id="ARBA00023175"/>
    </source>
</evidence>
<feature type="compositionally biased region" description="Polar residues" evidence="8">
    <location>
        <begin position="1212"/>
        <end position="1221"/>
    </location>
</feature>
<dbReference type="InterPro" id="IPR036872">
    <property type="entry name" value="CH_dom_sf"/>
</dbReference>
<gene>
    <name evidence="10" type="ORF">WJX74_005282</name>
</gene>
<keyword evidence="6 7" id="KW-0505">Motor protein</keyword>
<dbReference type="InterPro" id="IPR036961">
    <property type="entry name" value="Kinesin_motor_dom_sf"/>
</dbReference>
<keyword evidence="2" id="KW-0493">Microtubule</keyword>
<evidence type="ECO:0000313" key="10">
    <source>
        <dbReference type="EMBL" id="KAK9837799.1"/>
    </source>
</evidence>
<keyword evidence="3 7" id="KW-0547">Nucleotide-binding</keyword>
<evidence type="ECO:0000259" key="9">
    <source>
        <dbReference type="PROSITE" id="PS50067"/>
    </source>
</evidence>
<dbReference type="FunFam" id="3.40.850.10:FF:000044">
    <property type="entry name" value="p-loop containing nucleoside triphosphate hydrolases superfamily protein"/>
    <property type="match status" value="1"/>
</dbReference>
<feature type="region of interest" description="Disordered" evidence="8">
    <location>
        <begin position="580"/>
        <end position="603"/>
    </location>
</feature>
<accession>A0AAW1RVN7</accession>
<feature type="binding site" evidence="7">
    <location>
        <begin position="758"/>
        <end position="765"/>
    </location>
    <ligand>
        <name>ATP</name>
        <dbReference type="ChEBI" id="CHEBI:30616"/>
    </ligand>
</feature>
<evidence type="ECO:0000256" key="4">
    <source>
        <dbReference type="ARBA" id="ARBA00022840"/>
    </source>
</evidence>
<evidence type="ECO:0000256" key="3">
    <source>
        <dbReference type="ARBA" id="ARBA00022741"/>
    </source>
</evidence>
<proteinExistence type="inferred from homology"/>
<sequence length="1325" mass="141188">MSLYGGQQDAVNEDRDSVLSASKRKGGNLQLTEVYTAGSGEVSPGPRSPEKKENTPPRMRAASDRTTPSKLSSVSSPQSSFKSAASQYAERRQLAANWTEEVTGRNVGASSDVAFWQALQGGEALCEALNVVQPGSVQQVAEGAEADSVPAQFNAARRNLSAFTEGAVALGLLAECLPALDDMTAAWEDPHGAEAPARALTECLLALRQLSKSPSSTSIHPALLYSQQLPAQNPNNPRQALTSSSVTHPGTPSSPQVARSECGESPAVNGGPQSLLPIAVPDTIAAPPSISDDAGGLIGDLRSPGMGASPQKASAPQPSLSSAGSESISMNTFHAQPASNSMQAPTFFASSFSSGQQNGWPGPNSSALGGTAGLALPYEQAHRNVGFRESTPSPQVMGMPQSPFARAPFLSPSDSSDMGYPSPDFAPPGFTAVAKRIANGGASRFGGAQSYGAGSAAQGVTRLMQQCTAMLRERMGSDPGALQQTAAGGAPRPSSSTALACAPSTPTSLMRREDRAPSSPPDTALEAMGPVLESVLGSLTQEYEKRLLTKDQEVKASAQRVMALQAELMDAKEALAEGSRCLPAPEPSPGMTDEEREELEEMRARENDLREHLESLENSLAARHGEQSSQEAEREAIQREFQTLQDKVQELQAVADKYAGTIEENRRLYNEVQDLKGNIRVFCRIRPLGKTGDSSAGCTEVGMEGEVAVYNPSTRQRRTFKYDRVFGPESSQAEVYEDTKALIRSVLDGYNVCIFAYGQTGSGKTHTMAGTHVEDLAGRGINYRALDDLFELNARRQEEVEYSIRVQLLEIYNEQLRDLLDTSRAPKKLNIQNTERSGLNVPDAIQVEVTCTEDVLSVMDLGQSNRAVAETKMNERSSRSHSVLTIIVDGHSHVTGGRTHGCLHLIDLAGSERVGKSEATGDRLEEAKHINKSLSALGDVMSALAAKQNHIPFRNSKLTQLLQDSLCGQAKAMTFVHVAPEVSSHGESVSTLAFGSRVSEVTLGQAKKNSESGRVFEAKEALARLEREAGHARSEAAQMREEMEMTRQAAQDERDAMEQEMAQLKMELEEARRGQSSRASSPSDNDGGESHRSYPAPVRTAMSPLQSRMSLDLAAISSPVGSSSSFIKAVPSSMRSTHSPTPRGSPALKTNLLGRSSPGVASPRTLRPPTVPNIALKGQSRADHSPARSVNPPTSARSNLPTAASLRESSRRPLTSRSSMATARELVGRMNTPRGFEAPLTARESNVKPPTAVRKAVGKLPASTAQDARRLTSGRLGSENLGMLVSRAGLSEAKRVGTEPGSARSSISRTASIRKSVDPGQGRWM</sequence>
<evidence type="ECO:0000256" key="7">
    <source>
        <dbReference type="PROSITE-ProRule" id="PRU00283"/>
    </source>
</evidence>
<keyword evidence="5" id="KW-0175">Coiled coil</keyword>
<feature type="compositionally biased region" description="Polar residues" evidence="8">
    <location>
        <begin position="1133"/>
        <end position="1142"/>
    </location>
</feature>
<dbReference type="GO" id="GO:0007018">
    <property type="term" value="P:microtubule-based movement"/>
    <property type="evidence" value="ECO:0007669"/>
    <property type="project" value="InterPro"/>
</dbReference>
<dbReference type="Proteomes" id="UP001438707">
    <property type="component" value="Unassembled WGS sequence"/>
</dbReference>
<dbReference type="EMBL" id="JALJOS010000006">
    <property type="protein sequence ID" value="KAK9837799.1"/>
    <property type="molecule type" value="Genomic_DNA"/>
</dbReference>
<dbReference type="PANTHER" id="PTHR47972">
    <property type="entry name" value="KINESIN-LIKE PROTEIN KLP-3"/>
    <property type="match status" value="1"/>
</dbReference>
<dbReference type="GO" id="GO:0005874">
    <property type="term" value="C:microtubule"/>
    <property type="evidence" value="ECO:0007669"/>
    <property type="project" value="UniProtKB-KW"/>
</dbReference>
<dbReference type="PROSITE" id="PS50067">
    <property type="entry name" value="KINESIN_MOTOR_2"/>
    <property type="match status" value="1"/>
</dbReference>
<feature type="region of interest" description="Disordered" evidence="8">
    <location>
        <begin position="1292"/>
        <end position="1325"/>
    </location>
</feature>
<feature type="compositionally biased region" description="Polar residues" evidence="8">
    <location>
        <begin position="229"/>
        <end position="257"/>
    </location>
</feature>
<feature type="compositionally biased region" description="Basic and acidic residues" evidence="8">
    <location>
        <begin position="1028"/>
        <end position="1057"/>
    </location>
</feature>
<dbReference type="InterPro" id="IPR001752">
    <property type="entry name" value="Kinesin_motor_dom"/>
</dbReference>
<feature type="compositionally biased region" description="Polar residues" evidence="8">
    <location>
        <begin position="1074"/>
        <end position="1084"/>
    </location>
</feature>
<dbReference type="SUPFAM" id="SSF52540">
    <property type="entry name" value="P-loop containing nucleoside triphosphate hydrolases"/>
    <property type="match status" value="1"/>
</dbReference>
<feature type="domain" description="Kinesin motor" evidence="9">
    <location>
        <begin position="678"/>
        <end position="1001"/>
    </location>
</feature>
<protein>
    <recommendedName>
        <fullName evidence="9">Kinesin motor domain-containing protein</fullName>
    </recommendedName>
</protein>
<feature type="compositionally biased region" description="Low complexity" evidence="8">
    <location>
        <begin position="68"/>
        <end position="85"/>
    </location>
</feature>
<feature type="region of interest" description="Disordered" evidence="8">
    <location>
        <begin position="349"/>
        <end position="368"/>
    </location>
</feature>
<dbReference type="SUPFAM" id="SSF47576">
    <property type="entry name" value="Calponin-homology domain, CH-domain"/>
    <property type="match status" value="1"/>
</dbReference>
<dbReference type="InterPro" id="IPR027640">
    <property type="entry name" value="Kinesin-like_fam"/>
</dbReference>
<evidence type="ECO:0000256" key="2">
    <source>
        <dbReference type="ARBA" id="ARBA00022701"/>
    </source>
</evidence>
<dbReference type="SMART" id="SM00129">
    <property type="entry name" value="KISc"/>
    <property type="match status" value="1"/>
</dbReference>